<dbReference type="InterPro" id="IPR001343">
    <property type="entry name" value="Hemolysn_Ca-bd"/>
</dbReference>
<dbReference type="InterPro" id="IPR050557">
    <property type="entry name" value="RTX_toxin/Mannuronan_C5-epim"/>
</dbReference>
<dbReference type="PRINTS" id="PR00313">
    <property type="entry name" value="CABNDNGRPT"/>
</dbReference>
<dbReference type="Gene3D" id="2.150.10.10">
    <property type="entry name" value="Serralysin-like metalloprotease, C-terminal"/>
    <property type="match status" value="4"/>
</dbReference>
<dbReference type="SUPFAM" id="SSF51120">
    <property type="entry name" value="beta-Roll"/>
    <property type="match status" value="4"/>
</dbReference>
<sequence>MATISFTYGGDFDPTNTVAFTNADPATYQDPNRSYGVGPYVSPAWYLMNIFGASYGSGVFFGDPNGISGWMSADQYSIRADFSQNLASVALGGGDFADILIGGAGNDRLNGGLGADTMTGGAGNDIYVVDNVGDVVVELAGGGLDQVRTTLDNYVLGDHVENLFLMGSADLSGTGNALDNVLQGNSGANTLSGGAGDDRLDGGLGADTMTGGTGHDIFFVDNAGDVVVELAGEGMDQVRTTLDNYVLGDNVENLFLMGSADLGGTGNELDNILMGNSGINVLWGGAGNDRLDGRAGVDALIGGTGNDTYYIDNLGDAMIEEAGEGYDTAFISVDGYILADGASVERLILRDGIVFATGNNLDNVIQGSADDNILAGGGGRDTIRGEAGNDTLIGGAGIDSLFGGAGADTFVLTATNADRDMIRDFVVGEDTLQIRASLFGGGLVAGDELTPEQFVLSTTGRATSATDRFLYVESKGALYYDADGSCRDEAPQLIAVFTTMPTLTAAHFDIVI</sequence>
<keyword evidence="2" id="KW-0964">Secreted</keyword>
<reference evidence="3 4" key="1">
    <citation type="submission" date="2019-03" db="EMBL/GenBank/DDBJ databases">
        <title>Genomic Encyclopedia of Type Strains, Phase IV (KMG-IV): sequencing the most valuable type-strain genomes for metagenomic binning, comparative biology and taxonomic classification.</title>
        <authorList>
            <person name="Goeker M."/>
        </authorList>
    </citation>
    <scope>NUCLEOTIDE SEQUENCE [LARGE SCALE GENOMIC DNA]</scope>
    <source>
        <strain evidence="3 4">DSM 25903</strain>
    </source>
</reference>
<comment type="subcellular location">
    <subcellularLocation>
        <location evidence="1">Secreted</location>
    </subcellularLocation>
</comment>
<dbReference type="PROSITE" id="PS00330">
    <property type="entry name" value="HEMOLYSIN_CALCIUM"/>
    <property type="match status" value="4"/>
</dbReference>
<evidence type="ECO:0000256" key="2">
    <source>
        <dbReference type="ARBA" id="ARBA00022525"/>
    </source>
</evidence>
<keyword evidence="4" id="KW-1185">Reference proteome</keyword>
<protein>
    <submittedName>
        <fullName evidence="3">Hemolysin type calcium-binding protein</fullName>
    </submittedName>
</protein>
<evidence type="ECO:0000313" key="3">
    <source>
        <dbReference type="EMBL" id="TDR89080.1"/>
    </source>
</evidence>
<dbReference type="PANTHER" id="PTHR38340">
    <property type="entry name" value="S-LAYER PROTEIN"/>
    <property type="match status" value="1"/>
</dbReference>
<name>A0A4R7BTM8_9HYPH</name>
<dbReference type="OrthoDB" id="8010440at2"/>
<proteinExistence type="predicted"/>
<dbReference type="InterPro" id="IPR011049">
    <property type="entry name" value="Serralysin-like_metalloprot_C"/>
</dbReference>
<dbReference type="Proteomes" id="UP000295122">
    <property type="component" value="Unassembled WGS sequence"/>
</dbReference>
<dbReference type="EMBL" id="SNZR01000014">
    <property type="protein sequence ID" value="TDR89080.1"/>
    <property type="molecule type" value="Genomic_DNA"/>
</dbReference>
<dbReference type="AlphaFoldDB" id="A0A4R7BTM8"/>
<dbReference type="GO" id="GO:0005509">
    <property type="term" value="F:calcium ion binding"/>
    <property type="evidence" value="ECO:0007669"/>
    <property type="project" value="InterPro"/>
</dbReference>
<dbReference type="InterPro" id="IPR018511">
    <property type="entry name" value="Hemolysin-typ_Ca-bd_CS"/>
</dbReference>
<organism evidence="3 4">
    <name type="scientific">Enterovirga rhinocerotis</name>
    <dbReference type="NCBI Taxonomy" id="1339210"/>
    <lineage>
        <taxon>Bacteria</taxon>
        <taxon>Pseudomonadati</taxon>
        <taxon>Pseudomonadota</taxon>
        <taxon>Alphaproteobacteria</taxon>
        <taxon>Hyphomicrobiales</taxon>
        <taxon>Methylobacteriaceae</taxon>
        <taxon>Enterovirga</taxon>
    </lineage>
</organism>
<comment type="caution">
    <text evidence="3">The sequence shown here is derived from an EMBL/GenBank/DDBJ whole genome shotgun (WGS) entry which is preliminary data.</text>
</comment>
<evidence type="ECO:0000313" key="4">
    <source>
        <dbReference type="Proteomes" id="UP000295122"/>
    </source>
</evidence>
<accession>A0A4R7BTM8</accession>
<dbReference type="Pfam" id="PF00353">
    <property type="entry name" value="HemolysinCabind"/>
    <property type="match status" value="4"/>
</dbReference>
<evidence type="ECO:0000256" key="1">
    <source>
        <dbReference type="ARBA" id="ARBA00004613"/>
    </source>
</evidence>
<gene>
    <name evidence="3" type="ORF">EV668_3565</name>
</gene>
<dbReference type="GO" id="GO:0005576">
    <property type="term" value="C:extracellular region"/>
    <property type="evidence" value="ECO:0007669"/>
    <property type="project" value="UniProtKB-SubCell"/>
</dbReference>
<dbReference type="PANTHER" id="PTHR38340:SF1">
    <property type="entry name" value="S-LAYER PROTEIN"/>
    <property type="match status" value="1"/>
</dbReference>